<proteinExistence type="predicted"/>
<dbReference type="InterPro" id="IPR029062">
    <property type="entry name" value="Class_I_gatase-like"/>
</dbReference>
<dbReference type="EMBL" id="LNQE01000216">
    <property type="protein sequence ID" value="KUG28471.1"/>
    <property type="molecule type" value="Genomic_DNA"/>
</dbReference>
<accession>A0A0W8G5P8</accession>
<evidence type="ECO:0008006" key="2">
    <source>
        <dbReference type="Google" id="ProtNLM"/>
    </source>
</evidence>
<organism evidence="1">
    <name type="scientific">hydrocarbon metagenome</name>
    <dbReference type="NCBI Taxonomy" id="938273"/>
    <lineage>
        <taxon>unclassified sequences</taxon>
        <taxon>metagenomes</taxon>
        <taxon>ecological metagenomes</taxon>
    </lineage>
</organism>
<dbReference type="SUPFAM" id="SSF52317">
    <property type="entry name" value="Class I glutamine amidotransferase-like"/>
    <property type="match status" value="1"/>
</dbReference>
<protein>
    <recommendedName>
        <fullName evidence="2">Biotin-protein ligase N-terminal domain-containing protein</fullName>
    </recommendedName>
</protein>
<dbReference type="AlphaFoldDB" id="A0A0W8G5P8"/>
<reference evidence="1" key="1">
    <citation type="journal article" date="2015" name="Proc. Natl. Acad. Sci. U.S.A.">
        <title>Networks of energetic and metabolic interactions define dynamics in microbial communities.</title>
        <authorList>
            <person name="Embree M."/>
            <person name="Liu J.K."/>
            <person name="Al-Bassam M.M."/>
            <person name="Zengler K."/>
        </authorList>
    </citation>
    <scope>NUCLEOTIDE SEQUENCE</scope>
</reference>
<evidence type="ECO:0000313" key="1">
    <source>
        <dbReference type="EMBL" id="KUG28471.1"/>
    </source>
</evidence>
<name>A0A0W8G5P8_9ZZZZ</name>
<gene>
    <name evidence="1" type="ORF">ASZ90_001642</name>
</gene>
<comment type="caution">
    <text evidence="1">The sequence shown here is derived from an EMBL/GenBank/DDBJ whole genome shotgun (WGS) entry which is preliminary data.</text>
</comment>
<sequence length="421" mass="44960">MTSRPRATIALLWDHSHLWGLLLHRALTASGLPFVLVRGRDVPQLLDGGAPPRLLAVPGGFARKKLEALGPQGVDAVRRFVAAGGAYLGICGGAGLALSDPDGLSLCPWRRAGFTNRLKHFISGHVGVVPDRDSPLTPPWLPERPLVPVWWPARFAPPLAAEPEGVLAAYDGPGPDFMLADLDVAGLPAATLTSWRERFGLGFGPEFLGAGPCILAGRFGQGTVVLSHAHLETPDSPQANAWLAHLLAVLTGEPPPASPPDAVPAWNPAEEPRRFGEDGLDQAVCLLDAVIDLGIAHRLLFRRSPWLLGWRPGTPGFAVSNLRAMAHLAAACPATAPARAFWREHGERFAAGMRRFHDGVAEYFLSERLAATLSRFDRETVPEAALARERHELFGPPPGVGGACGRLVATLDELVRLLLAG</sequence>